<evidence type="ECO:0000259" key="2">
    <source>
        <dbReference type="Pfam" id="PF04909"/>
    </source>
</evidence>
<dbReference type="PANTHER" id="PTHR21240">
    <property type="entry name" value="2-AMINO-3-CARBOXYLMUCONATE-6-SEMIALDEHYDE DECARBOXYLASE"/>
    <property type="match status" value="1"/>
</dbReference>
<sequence length="353" mass="39621">MPTRRDLLHLAAAPLLLRTARAADAGADAEGMERIDTHIHIHREAPALVASFKDSRWSGLDIVVCPTEGDEPYDLGARLDATLKGARSSGGRIAWASTFDARGFESPDFAERTSARLRRTFDDGAIGVKIWKNIGMAIRGKAGAYLLPDHPSLLPIYEAIGRADRTLVAHLAEPDGAWMPLDDKNPELPYYSKNPRWHMLGRAGVPSKESILDARDRVLARYPRLRVVGCHLGSDEDDLKRLARRLDAFPNFAVDTAARIRYFARGNREQTREFLTRYQDRILYATDFALRDTAPEAGAKTLLARHRRDWDFFATDAAMEYEGRPTRGLALPEPVLRKIFRDNARRWLPGIGV</sequence>
<dbReference type="Proteomes" id="UP000324233">
    <property type="component" value="Chromosome"/>
</dbReference>
<reference evidence="3 4" key="1">
    <citation type="submission" date="2019-08" db="EMBL/GenBank/DDBJ databases">
        <title>Deep-cultivation of Planctomycetes and their phenomic and genomic characterization uncovers novel biology.</title>
        <authorList>
            <person name="Wiegand S."/>
            <person name="Jogler M."/>
            <person name="Boedeker C."/>
            <person name="Pinto D."/>
            <person name="Vollmers J."/>
            <person name="Rivas-Marin E."/>
            <person name="Kohn T."/>
            <person name="Peeters S.H."/>
            <person name="Heuer A."/>
            <person name="Rast P."/>
            <person name="Oberbeckmann S."/>
            <person name="Bunk B."/>
            <person name="Jeske O."/>
            <person name="Meyerdierks A."/>
            <person name="Storesund J.E."/>
            <person name="Kallscheuer N."/>
            <person name="Luecker S."/>
            <person name="Lage O.M."/>
            <person name="Pohl T."/>
            <person name="Merkel B.J."/>
            <person name="Hornburger P."/>
            <person name="Mueller R.-W."/>
            <person name="Bruemmer F."/>
            <person name="Labrenz M."/>
            <person name="Spormann A.M."/>
            <person name="Op den Camp H."/>
            <person name="Overmann J."/>
            <person name="Amann R."/>
            <person name="Jetten M.S.M."/>
            <person name="Mascher T."/>
            <person name="Medema M.H."/>
            <person name="Devos D.P."/>
            <person name="Kaster A.-K."/>
            <person name="Ovreas L."/>
            <person name="Rohde M."/>
            <person name="Galperin M.Y."/>
            <person name="Jogler C."/>
        </authorList>
    </citation>
    <scope>NUCLEOTIDE SEQUENCE [LARGE SCALE GENOMIC DNA]</scope>
    <source>
        <strain evidence="3 4">OJF2</strain>
    </source>
</reference>
<name>A0A5B9WFL5_9BACT</name>
<keyword evidence="1" id="KW-0456">Lyase</keyword>
<dbReference type="Pfam" id="PF04909">
    <property type="entry name" value="Amidohydro_2"/>
    <property type="match status" value="1"/>
</dbReference>
<dbReference type="EMBL" id="CP042997">
    <property type="protein sequence ID" value="QEH38771.1"/>
    <property type="molecule type" value="Genomic_DNA"/>
</dbReference>
<dbReference type="GO" id="GO:0016831">
    <property type="term" value="F:carboxy-lyase activity"/>
    <property type="evidence" value="ECO:0007669"/>
    <property type="project" value="InterPro"/>
</dbReference>
<dbReference type="PANTHER" id="PTHR21240:SF28">
    <property type="entry name" value="ISO-OROTATE DECARBOXYLASE (EUROFUNG)"/>
    <property type="match status" value="1"/>
</dbReference>
<dbReference type="KEGG" id="agv:OJF2_73770"/>
<dbReference type="RefSeq" id="WP_148598177.1">
    <property type="nucleotide sequence ID" value="NZ_CP042997.1"/>
</dbReference>
<dbReference type="GO" id="GO:0016787">
    <property type="term" value="F:hydrolase activity"/>
    <property type="evidence" value="ECO:0007669"/>
    <property type="project" value="UniProtKB-KW"/>
</dbReference>
<dbReference type="InterPro" id="IPR032465">
    <property type="entry name" value="ACMSD"/>
</dbReference>
<protein>
    <submittedName>
        <fullName evidence="3">Amidohydrolase</fullName>
    </submittedName>
</protein>
<proteinExistence type="predicted"/>
<evidence type="ECO:0000313" key="3">
    <source>
        <dbReference type="EMBL" id="QEH38771.1"/>
    </source>
</evidence>
<dbReference type="OrthoDB" id="8673173at2"/>
<accession>A0A5B9WFL5</accession>
<dbReference type="GO" id="GO:0019748">
    <property type="term" value="P:secondary metabolic process"/>
    <property type="evidence" value="ECO:0007669"/>
    <property type="project" value="TreeGrafter"/>
</dbReference>
<dbReference type="AlphaFoldDB" id="A0A5B9WFL5"/>
<evidence type="ECO:0000313" key="4">
    <source>
        <dbReference type="Proteomes" id="UP000324233"/>
    </source>
</evidence>
<dbReference type="InterPro" id="IPR006680">
    <property type="entry name" value="Amidohydro-rel"/>
</dbReference>
<feature type="domain" description="Amidohydrolase-related" evidence="2">
    <location>
        <begin position="107"/>
        <end position="349"/>
    </location>
</feature>
<keyword evidence="3" id="KW-0378">Hydrolase</keyword>
<dbReference type="GO" id="GO:0005737">
    <property type="term" value="C:cytoplasm"/>
    <property type="evidence" value="ECO:0007669"/>
    <property type="project" value="TreeGrafter"/>
</dbReference>
<organism evidence="3 4">
    <name type="scientific">Aquisphaera giovannonii</name>
    <dbReference type="NCBI Taxonomy" id="406548"/>
    <lineage>
        <taxon>Bacteria</taxon>
        <taxon>Pseudomonadati</taxon>
        <taxon>Planctomycetota</taxon>
        <taxon>Planctomycetia</taxon>
        <taxon>Isosphaerales</taxon>
        <taxon>Isosphaeraceae</taxon>
        <taxon>Aquisphaera</taxon>
    </lineage>
</organism>
<dbReference type="SUPFAM" id="SSF51556">
    <property type="entry name" value="Metallo-dependent hydrolases"/>
    <property type="match status" value="1"/>
</dbReference>
<keyword evidence="4" id="KW-1185">Reference proteome</keyword>
<dbReference type="InterPro" id="IPR032466">
    <property type="entry name" value="Metal_Hydrolase"/>
</dbReference>
<gene>
    <name evidence="3" type="ORF">OJF2_73770</name>
</gene>
<dbReference type="Gene3D" id="3.20.20.140">
    <property type="entry name" value="Metal-dependent hydrolases"/>
    <property type="match status" value="1"/>
</dbReference>
<evidence type="ECO:0000256" key="1">
    <source>
        <dbReference type="ARBA" id="ARBA00023239"/>
    </source>
</evidence>